<evidence type="ECO:0000256" key="1">
    <source>
        <dbReference type="SAM" id="SignalP"/>
    </source>
</evidence>
<proteinExistence type="predicted"/>
<dbReference type="GO" id="GO:0016829">
    <property type="term" value="F:lyase activity"/>
    <property type="evidence" value="ECO:0007669"/>
    <property type="project" value="UniProtKB-KW"/>
</dbReference>
<dbReference type="OrthoDB" id="6475864at2"/>
<dbReference type="RefSeq" id="WP_130599661.1">
    <property type="nucleotide sequence ID" value="NZ_CP036200.1"/>
</dbReference>
<keyword evidence="1" id="KW-0732">Signal</keyword>
<reference evidence="2 3" key="1">
    <citation type="submission" date="2019-02" db="EMBL/GenBank/DDBJ databases">
        <title>Shewanella sp. D4-2 isolated from Dokdo Island.</title>
        <authorList>
            <person name="Baek K."/>
        </authorList>
    </citation>
    <scope>NUCLEOTIDE SEQUENCE [LARGE SCALE GENOMIC DNA]</scope>
    <source>
        <strain evidence="2 3">D4-2</strain>
    </source>
</reference>
<dbReference type="InterPro" id="IPR039513">
    <property type="entry name" value="PL-6"/>
</dbReference>
<gene>
    <name evidence="2" type="ORF">EXU30_09995</name>
</gene>
<name>A0A411PHB9_9GAMM</name>
<feature type="chain" id="PRO_5019503861" evidence="1">
    <location>
        <begin position="26"/>
        <end position="520"/>
    </location>
</feature>
<protein>
    <submittedName>
        <fullName evidence="2">Alginate lyase</fullName>
    </submittedName>
</protein>
<dbReference type="KEGG" id="smai:EXU30_09995"/>
<keyword evidence="2" id="KW-0456">Lyase</keyword>
<dbReference type="InterPro" id="IPR006626">
    <property type="entry name" value="PbH1"/>
</dbReference>
<dbReference type="Proteomes" id="UP000291106">
    <property type="component" value="Chromosome"/>
</dbReference>
<evidence type="ECO:0000313" key="3">
    <source>
        <dbReference type="Proteomes" id="UP000291106"/>
    </source>
</evidence>
<dbReference type="PROSITE" id="PS51257">
    <property type="entry name" value="PROKAR_LIPOPROTEIN"/>
    <property type="match status" value="1"/>
</dbReference>
<keyword evidence="3" id="KW-1185">Reference proteome</keyword>
<dbReference type="Pfam" id="PF14592">
    <property type="entry name" value="Chondroitinas_B"/>
    <property type="match status" value="1"/>
</dbReference>
<feature type="signal peptide" evidence="1">
    <location>
        <begin position="1"/>
        <end position="25"/>
    </location>
</feature>
<dbReference type="SUPFAM" id="SSF51126">
    <property type="entry name" value="Pectin lyase-like"/>
    <property type="match status" value="1"/>
</dbReference>
<dbReference type="Gene3D" id="2.160.20.10">
    <property type="entry name" value="Single-stranded right-handed beta-helix, Pectin lyase-like"/>
    <property type="match status" value="1"/>
</dbReference>
<organism evidence="2 3">
    <name type="scientific">Shewanella maritima</name>
    <dbReference type="NCBI Taxonomy" id="2520507"/>
    <lineage>
        <taxon>Bacteria</taxon>
        <taxon>Pseudomonadati</taxon>
        <taxon>Pseudomonadota</taxon>
        <taxon>Gammaproteobacteria</taxon>
        <taxon>Alteromonadales</taxon>
        <taxon>Shewanellaceae</taxon>
        <taxon>Shewanella</taxon>
    </lineage>
</organism>
<dbReference type="SMART" id="SM00710">
    <property type="entry name" value="PbH1"/>
    <property type="match status" value="7"/>
</dbReference>
<dbReference type="EMBL" id="CP036200">
    <property type="protein sequence ID" value="QBF82987.1"/>
    <property type="molecule type" value="Genomic_DNA"/>
</dbReference>
<dbReference type="AlphaFoldDB" id="A0A411PHB9"/>
<evidence type="ECO:0000313" key="2">
    <source>
        <dbReference type="EMBL" id="QBF82987.1"/>
    </source>
</evidence>
<sequence length="520" mass="57261">MKISLIAGLVAVGLLGACSAPQQYAEVEKGTVVNQVAVESIVKHDKAVVNASAIPVVDSAALKSKLTSLADGEELILEPGKYPDLGVLKIKANNVVIKAKEPGKSWFTGLVQLVLEGDNITLDGVVFSEGGPAERMGGIRFKGNNNTLQNSTFYFFNDKYKYEPDARRDEYPKYLWIAMWGKNNKILNNTFQGKHKRGTLLGIQKEKGDETADNHVIKGNLFYDHKHNQYEEFFYSDAIRYNSNSWEVIRVGDSKSSIYPSKTLIEDNLFYECDGETELVSLKSGGNNIRGNTIMNSASMISLRHGTYNTVENNIILGNSKYRSGGIRLYDEGHVIRNNYIERVMGTGNVRGGIAINTGITDVQNGERLSTEVKGKGLNKQATPYKVTIENNTVINSRQNILYSDKVHRVSIYDNSKVGMIYAGTDIKFKNNLSYAKIKKTLAVKGNDEKAKLVNPTYENELYFGKTKGLELPSQGISTAEPELKVGANGLIEAVGYDGGAKNLKVLTMADTGASYTIQK</sequence>
<dbReference type="InterPro" id="IPR011050">
    <property type="entry name" value="Pectin_lyase_fold/virulence"/>
</dbReference>
<accession>A0A411PHB9</accession>
<dbReference type="CDD" id="cd14251">
    <property type="entry name" value="PL-6"/>
    <property type="match status" value="1"/>
</dbReference>
<dbReference type="InterPro" id="IPR012334">
    <property type="entry name" value="Pectin_lyas_fold"/>
</dbReference>